<comment type="caution">
    <text evidence="1">The sequence shown here is derived from an EMBL/GenBank/DDBJ whole genome shotgun (WGS) entry which is preliminary data.</text>
</comment>
<evidence type="ECO:0000313" key="1">
    <source>
        <dbReference type="EMBL" id="KAF3854405.1"/>
    </source>
</evidence>
<protein>
    <submittedName>
        <fullName evidence="1">Uncharacterized protein</fullName>
    </submittedName>
</protein>
<dbReference type="EMBL" id="JAAKFY010000007">
    <property type="protein sequence ID" value="KAF3854405.1"/>
    <property type="molecule type" value="Genomic_DNA"/>
</dbReference>
<accession>A0A7J5YY09</accession>
<reference evidence="1 2" key="1">
    <citation type="submission" date="2020-03" db="EMBL/GenBank/DDBJ databases">
        <title>Dissostichus mawsoni Genome sequencing and assembly.</title>
        <authorList>
            <person name="Park H."/>
        </authorList>
    </citation>
    <scope>NUCLEOTIDE SEQUENCE [LARGE SCALE GENOMIC DNA]</scope>
    <source>
        <strain evidence="1">DM0001</strain>
        <tissue evidence="1">Muscle</tissue>
    </source>
</reference>
<organism evidence="1 2">
    <name type="scientific">Dissostichus mawsoni</name>
    <name type="common">Antarctic cod</name>
    <dbReference type="NCBI Taxonomy" id="36200"/>
    <lineage>
        <taxon>Eukaryota</taxon>
        <taxon>Metazoa</taxon>
        <taxon>Chordata</taxon>
        <taxon>Craniata</taxon>
        <taxon>Vertebrata</taxon>
        <taxon>Euteleostomi</taxon>
        <taxon>Actinopterygii</taxon>
        <taxon>Neopterygii</taxon>
        <taxon>Teleostei</taxon>
        <taxon>Neoteleostei</taxon>
        <taxon>Acanthomorphata</taxon>
        <taxon>Eupercaria</taxon>
        <taxon>Perciformes</taxon>
        <taxon>Notothenioidei</taxon>
        <taxon>Nototheniidae</taxon>
        <taxon>Dissostichus</taxon>
    </lineage>
</organism>
<evidence type="ECO:0000313" key="2">
    <source>
        <dbReference type="Proteomes" id="UP000518266"/>
    </source>
</evidence>
<dbReference type="AlphaFoldDB" id="A0A7J5YY09"/>
<proteinExistence type="predicted"/>
<keyword evidence="2" id="KW-1185">Reference proteome</keyword>
<name>A0A7J5YY09_DISMA</name>
<sequence length="193" mass="20314">MTEEGEEEEEEEVEEDTLGYLTLLLPVPLWLFDLLGGVTPLLQVGLSDPLCVAGSVAGAEAEAGGAGVTVLGLWGADGQAADLAVCTVHHLHKLATPKKEGGPGLCGSGKGCCGGTVPMMHQDSLPLPQPLSYGEASDHAMDLRPPFTHVVLDVVDKRLLAKVCVYDLTRSLEPHSGVQGMTLKYHLVAKKKP</sequence>
<dbReference type="Proteomes" id="UP000518266">
    <property type="component" value="Unassembled WGS sequence"/>
</dbReference>
<gene>
    <name evidence="1" type="ORF">F7725_022460</name>
</gene>